<dbReference type="SMART" id="SM00257">
    <property type="entry name" value="LysM"/>
    <property type="match status" value="1"/>
</dbReference>
<dbReference type="PROSITE" id="PS51782">
    <property type="entry name" value="LYSM"/>
    <property type="match status" value="1"/>
</dbReference>
<keyword evidence="3" id="KW-1185">Reference proteome</keyword>
<proteinExistence type="predicted"/>
<accession>A0A0L6W7G9</accession>
<dbReference type="Pfam" id="PF01476">
    <property type="entry name" value="LysM"/>
    <property type="match status" value="1"/>
</dbReference>
<organism evidence="2 3">
    <name type="scientific">Thermincola ferriacetica</name>
    <dbReference type="NCBI Taxonomy" id="281456"/>
    <lineage>
        <taxon>Bacteria</taxon>
        <taxon>Bacillati</taxon>
        <taxon>Bacillota</taxon>
        <taxon>Clostridia</taxon>
        <taxon>Eubacteriales</taxon>
        <taxon>Thermincolaceae</taxon>
        <taxon>Thermincola</taxon>
    </lineage>
</organism>
<sequence length="69" mass="7741">MSMLSFRKFPFKHSVPCPSGIYWEVSPGDTLYLIAKKLNIPLKKLLAANPDVDPRNLQIGSKICIPKVD</sequence>
<comment type="caution">
    <text evidence="2">The sequence shown here is derived from an EMBL/GenBank/DDBJ whole genome shotgun (WGS) entry which is preliminary data.</text>
</comment>
<dbReference type="InterPro" id="IPR018392">
    <property type="entry name" value="LysM"/>
</dbReference>
<name>A0A0L6W7G9_9FIRM</name>
<dbReference type="CDD" id="cd00118">
    <property type="entry name" value="LysM"/>
    <property type="match status" value="1"/>
</dbReference>
<feature type="domain" description="LysM" evidence="1">
    <location>
        <begin position="21"/>
        <end position="65"/>
    </location>
</feature>
<dbReference type="Gene3D" id="3.10.350.10">
    <property type="entry name" value="LysM domain"/>
    <property type="match status" value="1"/>
</dbReference>
<reference evidence="3" key="1">
    <citation type="submission" date="2015-07" db="EMBL/GenBank/DDBJ databases">
        <title>Complete Genome of Thermincola ferriacetica strain Z-0001T.</title>
        <authorList>
            <person name="Lusk B."/>
            <person name="Badalamenti J.P."/>
            <person name="Parameswaran P."/>
            <person name="Bond D.R."/>
            <person name="Torres C.I."/>
        </authorList>
    </citation>
    <scope>NUCLEOTIDE SEQUENCE [LARGE SCALE GENOMIC DNA]</scope>
    <source>
        <strain evidence="3">Z-0001</strain>
    </source>
</reference>
<evidence type="ECO:0000313" key="2">
    <source>
        <dbReference type="EMBL" id="KNZ71049.1"/>
    </source>
</evidence>
<evidence type="ECO:0000313" key="3">
    <source>
        <dbReference type="Proteomes" id="UP000037175"/>
    </source>
</evidence>
<dbReference type="AlphaFoldDB" id="A0A0L6W7G9"/>
<evidence type="ECO:0000259" key="1">
    <source>
        <dbReference type="PROSITE" id="PS51782"/>
    </source>
</evidence>
<dbReference type="Proteomes" id="UP000037175">
    <property type="component" value="Unassembled WGS sequence"/>
</dbReference>
<protein>
    <submittedName>
        <fullName evidence="2">Peptidoglycan-binding lysin domain-containing protein</fullName>
    </submittedName>
</protein>
<dbReference type="SUPFAM" id="SSF54106">
    <property type="entry name" value="LysM domain"/>
    <property type="match status" value="1"/>
</dbReference>
<dbReference type="EMBL" id="LGTE01000001">
    <property type="protein sequence ID" value="KNZ71049.1"/>
    <property type="molecule type" value="Genomic_DNA"/>
</dbReference>
<gene>
    <name evidence="2" type="ORF">Tfer_0123</name>
</gene>
<dbReference type="InterPro" id="IPR036779">
    <property type="entry name" value="LysM_dom_sf"/>
</dbReference>